<dbReference type="InterPro" id="IPR001623">
    <property type="entry name" value="DnaJ_domain"/>
</dbReference>
<evidence type="ECO:0000313" key="4">
    <source>
        <dbReference type="EMBL" id="CBY39957.1"/>
    </source>
</evidence>
<dbReference type="CDD" id="cd06257">
    <property type="entry name" value="DnaJ"/>
    <property type="match status" value="1"/>
</dbReference>
<dbReference type="GO" id="GO:0005739">
    <property type="term" value="C:mitochondrion"/>
    <property type="evidence" value="ECO:0007669"/>
    <property type="project" value="TreeGrafter"/>
</dbReference>
<dbReference type="Gene3D" id="1.10.287.110">
    <property type="entry name" value="DnaJ domain"/>
    <property type="match status" value="1"/>
</dbReference>
<dbReference type="InterPro" id="IPR036869">
    <property type="entry name" value="J_dom_sf"/>
</dbReference>
<feature type="compositionally biased region" description="Basic and acidic residues" evidence="2">
    <location>
        <begin position="80"/>
        <end position="101"/>
    </location>
</feature>
<dbReference type="PANTHER" id="PTHR44145:SF3">
    <property type="entry name" value="DNAJ HOMOLOG SUBFAMILY A MEMBER 3, MITOCHONDRIAL"/>
    <property type="match status" value="1"/>
</dbReference>
<proteinExistence type="predicted"/>
<dbReference type="Pfam" id="PF00226">
    <property type="entry name" value="DnaJ"/>
    <property type="match status" value="1"/>
</dbReference>
<feature type="domain" description="J" evidence="3">
    <location>
        <begin position="20"/>
        <end position="85"/>
    </location>
</feature>
<dbReference type="EMBL" id="FN655715">
    <property type="protein sequence ID" value="CBY39957.1"/>
    <property type="molecule type" value="Genomic_DNA"/>
</dbReference>
<dbReference type="Proteomes" id="UP000011014">
    <property type="component" value="Unassembled WGS sequence"/>
</dbReference>
<name>E4YWX4_OIKDI</name>
<reference evidence="4" key="1">
    <citation type="journal article" date="2010" name="Science">
        <title>Plasticity of animal genome architecture unmasked by rapid evolution of a pelagic tunicate.</title>
        <authorList>
            <person name="Denoeud F."/>
            <person name="Henriet S."/>
            <person name="Mungpakdee S."/>
            <person name="Aury J.M."/>
            <person name="Da Silva C."/>
            <person name="Brinkmann H."/>
            <person name="Mikhaleva J."/>
            <person name="Olsen L.C."/>
            <person name="Jubin C."/>
            <person name="Canestro C."/>
            <person name="Bouquet J.M."/>
            <person name="Danks G."/>
            <person name="Poulain J."/>
            <person name="Campsteijn C."/>
            <person name="Adamski M."/>
            <person name="Cross I."/>
            <person name="Yadetie F."/>
            <person name="Muffato M."/>
            <person name="Louis A."/>
            <person name="Butcher S."/>
            <person name="Tsagkogeorga G."/>
            <person name="Konrad A."/>
            <person name="Singh S."/>
            <person name="Jensen M.F."/>
            <person name="Cong E.H."/>
            <person name="Eikeseth-Otteraa H."/>
            <person name="Noel B."/>
            <person name="Anthouard V."/>
            <person name="Porcel B.M."/>
            <person name="Kachouri-Lafond R."/>
            <person name="Nishino A."/>
            <person name="Ugolini M."/>
            <person name="Chourrout P."/>
            <person name="Nishida H."/>
            <person name="Aasland R."/>
            <person name="Huzurbazar S."/>
            <person name="Westhof E."/>
            <person name="Delsuc F."/>
            <person name="Lehrach H."/>
            <person name="Reinhardt R."/>
            <person name="Weissenbach J."/>
            <person name="Roy S.W."/>
            <person name="Artiguenave F."/>
            <person name="Postlethwait J.H."/>
            <person name="Manak J.R."/>
            <person name="Thompson E.M."/>
            <person name="Jaillon O."/>
            <person name="Du Pasquier L."/>
            <person name="Boudinot P."/>
            <person name="Liberles D.A."/>
            <person name="Volff J.N."/>
            <person name="Philippe H."/>
            <person name="Lenhard B."/>
            <person name="Roest Crollius H."/>
            <person name="Wincker P."/>
            <person name="Chourrout D."/>
        </authorList>
    </citation>
    <scope>NUCLEOTIDE SEQUENCE [LARGE SCALE GENOMIC DNA]</scope>
</reference>
<organism evidence="4">
    <name type="scientific">Oikopleura dioica</name>
    <name type="common">Tunicate</name>
    <dbReference type="NCBI Taxonomy" id="34765"/>
    <lineage>
        <taxon>Eukaryota</taxon>
        <taxon>Metazoa</taxon>
        <taxon>Chordata</taxon>
        <taxon>Tunicata</taxon>
        <taxon>Appendicularia</taxon>
        <taxon>Copelata</taxon>
        <taxon>Oikopleuridae</taxon>
        <taxon>Oikopleura</taxon>
    </lineage>
</organism>
<dbReference type="PRINTS" id="PR00625">
    <property type="entry name" value="JDOMAIN"/>
</dbReference>
<keyword evidence="1" id="KW-0143">Chaperone</keyword>
<dbReference type="GO" id="GO:0043066">
    <property type="term" value="P:negative regulation of apoptotic process"/>
    <property type="evidence" value="ECO:0007669"/>
    <property type="project" value="TreeGrafter"/>
</dbReference>
<feature type="region of interest" description="Disordered" evidence="2">
    <location>
        <begin position="80"/>
        <end position="114"/>
    </location>
</feature>
<evidence type="ECO:0000259" key="3">
    <source>
        <dbReference type="PROSITE" id="PS50076"/>
    </source>
</evidence>
<protein>
    <recommendedName>
        <fullName evidence="3">J domain-containing protein</fullName>
    </recommendedName>
</protein>
<dbReference type="SMART" id="SM00271">
    <property type="entry name" value="DnaJ"/>
    <property type="match status" value="1"/>
</dbReference>
<evidence type="ECO:0000256" key="2">
    <source>
        <dbReference type="SAM" id="MobiDB-lite"/>
    </source>
</evidence>
<dbReference type="SUPFAM" id="SSF46565">
    <property type="entry name" value="Chaperone J-domain"/>
    <property type="match status" value="1"/>
</dbReference>
<accession>E4YWX4</accession>
<dbReference type="GO" id="GO:0007005">
    <property type="term" value="P:mitochondrion organization"/>
    <property type="evidence" value="ECO:0007669"/>
    <property type="project" value="TreeGrafter"/>
</dbReference>
<dbReference type="PANTHER" id="PTHR44145">
    <property type="entry name" value="DNAJ HOMOLOG SUBFAMILY A MEMBER 3, MITOCHONDRIAL"/>
    <property type="match status" value="1"/>
</dbReference>
<dbReference type="PROSITE" id="PS50076">
    <property type="entry name" value="DNAJ_2"/>
    <property type="match status" value="1"/>
</dbReference>
<dbReference type="AlphaFoldDB" id="E4YWX4"/>
<evidence type="ECO:0000256" key="1">
    <source>
        <dbReference type="ARBA" id="ARBA00023186"/>
    </source>
</evidence>
<dbReference type="InterPro" id="IPR051938">
    <property type="entry name" value="Apopto_cytoskel_mod"/>
</dbReference>
<sequence length="198" mass="23409">MNRIIRPGSIKIIIREYASDPFKILGVSRSMSKKQIHAEYLRKCMKCHPDMFPDDAAKNREFQNMQSAYERIMNWEEHQKFEASQKAQENREQEREKRQDRPQTNWFSSPTANEWDPERLRFGDSIIQNNIEKGYKQRAFAGLSDIRTDLGKDGFRGAERQYQNLDFNRRYGKEVIDDDVGFFGAAWRGVKNKFASNK</sequence>
<gene>
    <name evidence="4" type="ORF">GSOID_T00020558001</name>
</gene>